<dbReference type="PANTHER" id="PTHR10695">
    <property type="entry name" value="DEPHOSPHO-COA KINASE-RELATED"/>
    <property type="match status" value="1"/>
</dbReference>
<gene>
    <name evidence="5" type="primary">coaE</name>
    <name evidence="7" type="ORF">IAA73_04380</name>
</gene>
<evidence type="ECO:0000256" key="4">
    <source>
        <dbReference type="ARBA" id="ARBA00022993"/>
    </source>
</evidence>
<comment type="caution">
    <text evidence="7">The sequence shown here is derived from an EMBL/GenBank/DDBJ whole genome shotgun (WGS) entry which is preliminary data.</text>
</comment>
<keyword evidence="5 7" id="KW-0418">Kinase</keyword>
<feature type="binding site" evidence="5">
    <location>
        <begin position="15"/>
        <end position="20"/>
    </location>
    <ligand>
        <name>ATP</name>
        <dbReference type="ChEBI" id="CHEBI:30616"/>
    </ligand>
</feature>
<keyword evidence="2 5" id="KW-0547">Nucleotide-binding</keyword>
<sequence>MAQKTRVIGITGGIGSGKSFISNEIERRGYAVYNSDLNARNIIDTDPHVIQQLKQLFGNDIYSSNGLNRPAVAERVFANKQLLQQMNAIVHPAVKQHFITWAASQKQPVFLEAAILVESGFYVFCDEVVLVTAPLDIRINRVLKRDNTTREAIIQRIRNQMPDETLRQYATVVVNNDETKSISDLVDELFRKLEMLK</sequence>
<dbReference type="GO" id="GO:0015937">
    <property type="term" value="P:coenzyme A biosynthetic process"/>
    <property type="evidence" value="ECO:0007669"/>
    <property type="project" value="UniProtKB-UniRule"/>
</dbReference>
<dbReference type="NCBIfam" id="TIGR00152">
    <property type="entry name" value="dephospho-CoA kinase"/>
    <property type="match status" value="1"/>
</dbReference>
<keyword evidence="5" id="KW-0963">Cytoplasm</keyword>
<comment type="subcellular location">
    <subcellularLocation>
        <location evidence="5">Cytoplasm</location>
    </subcellularLocation>
</comment>
<keyword evidence="4 5" id="KW-0173">Coenzyme A biosynthesis</keyword>
<evidence type="ECO:0000313" key="7">
    <source>
        <dbReference type="EMBL" id="MBO8459555.1"/>
    </source>
</evidence>
<evidence type="ECO:0000313" key="8">
    <source>
        <dbReference type="Proteomes" id="UP000823641"/>
    </source>
</evidence>
<organism evidence="7 8">
    <name type="scientific">Candidatus Gallipaludibacter merdavium</name>
    <dbReference type="NCBI Taxonomy" id="2840839"/>
    <lineage>
        <taxon>Bacteria</taxon>
        <taxon>Pseudomonadati</taxon>
        <taxon>Bacteroidota</taxon>
        <taxon>Bacteroidia</taxon>
        <taxon>Bacteroidales</taxon>
        <taxon>Candidatus Gallipaludibacter</taxon>
    </lineage>
</organism>
<dbReference type="InterPro" id="IPR027417">
    <property type="entry name" value="P-loop_NTPase"/>
</dbReference>
<evidence type="ECO:0000256" key="1">
    <source>
        <dbReference type="ARBA" id="ARBA00009018"/>
    </source>
</evidence>
<evidence type="ECO:0000256" key="6">
    <source>
        <dbReference type="NCBIfam" id="TIGR00152"/>
    </source>
</evidence>
<dbReference type="PANTHER" id="PTHR10695:SF46">
    <property type="entry name" value="BIFUNCTIONAL COENZYME A SYNTHASE-RELATED"/>
    <property type="match status" value="1"/>
</dbReference>
<dbReference type="EC" id="2.7.1.24" evidence="5 6"/>
<comment type="catalytic activity">
    <reaction evidence="5">
        <text>3'-dephospho-CoA + ATP = ADP + CoA + H(+)</text>
        <dbReference type="Rhea" id="RHEA:18245"/>
        <dbReference type="ChEBI" id="CHEBI:15378"/>
        <dbReference type="ChEBI" id="CHEBI:30616"/>
        <dbReference type="ChEBI" id="CHEBI:57287"/>
        <dbReference type="ChEBI" id="CHEBI:57328"/>
        <dbReference type="ChEBI" id="CHEBI:456216"/>
        <dbReference type="EC" id="2.7.1.24"/>
    </reaction>
</comment>
<reference evidence="7" key="2">
    <citation type="journal article" date="2021" name="PeerJ">
        <title>Extensive microbial diversity within the chicken gut microbiome revealed by metagenomics and culture.</title>
        <authorList>
            <person name="Gilroy R."/>
            <person name="Ravi A."/>
            <person name="Getino M."/>
            <person name="Pursley I."/>
            <person name="Horton D.L."/>
            <person name="Alikhan N.F."/>
            <person name="Baker D."/>
            <person name="Gharbi K."/>
            <person name="Hall N."/>
            <person name="Watson M."/>
            <person name="Adriaenssens E.M."/>
            <person name="Foster-Nyarko E."/>
            <person name="Jarju S."/>
            <person name="Secka A."/>
            <person name="Antonio M."/>
            <person name="Oren A."/>
            <person name="Chaudhuri R.R."/>
            <person name="La Ragione R."/>
            <person name="Hildebrand F."/>
            <person name="Pallen M.J."/>
        </authorList>
    </citation>
    <scope>NUCLEOTIDE SEQUENCE</scope>
    <source>
        <strain evidence="7">G3-3990</strain>
    </source>
</reference>
<dbReference type="Proteomes" id="UP000823641">
    <property type="component" value="Unassembled WGS sequence"/>
</dbReference>
<name>A0A9D9HT91_9BACT</name>
<comment type="function">
    <text evidence="5">Catalyzes the phosphorylation of the 3'-hydroxyl group of dephosphocoenzyme A to form coenzyme A.</text>
</comment>
<dbReference type="CDD" id="cd02022">
    <property type="entry name" value="DPCK"/>
    <property type="match status" value="1"/>
</dbReference>
<proteinExistence type="inferred from homology"/>
<dbReference type="Pfam" id="PF01121">
    <property type="entry name" value="CoaE"/>
    <property type="match status" value="1"/>
</dbReference>
<reference evidence="7" key="1">
    <citation type="submission" date="2020-10" db="EMBL/GenBank/DDBJ databases">
        <authorList>
            <person name="Gilroy R."/>
        </authorList>
    </citation>
    <scope>NUCLEOTIDE SEQUENCE</scope>
    <source>
        <strain evidence="7">G3-3990</strain>
    </source>
</reference>
<evidence type="ECO:0000256" key="2">
    <source>
        <dbReference type="ARBA" id="ARBA00022741"/>
    </source>
</evidence>
<dbReference type="Gene3D" id="3.40.50.300">
    <property type="entry name" value="P-loop containing nucleotide triphosphate hydrolases"/>
    <property type="match status" value="1"/>
</dbReference>
<dbReference type="AlphaFoldDB" id="A0A9D9HT91"/>
<dbReference type="SUPFAM" id="SSF52540">
    <property type="entry name" value="P-loop containing nucleoside triphosphate hydrolases"/>
    <property type="match status" value="1"/>
</dbReference>
<dbReference type="GO" id="GO:0005524">
    <property type="term" value="F:ATP binding"/>
    <property type="evidence" value="ECO:0007669"/>
    <property type="project" value="UniProtKB-UniRule"/>
</dbReference>
<comment type="similarity">
    <text evidence="1 5">Belongs to the CoaE family.</text>
</comment>
<dbReference type="GO" id="GO:0005737">
    <property type="term" value="C:cytoplasm"/>
    <property type="evidence" value="ECO:0007669"/>
    <property type="project" value="UniProtKB-SubCell"/>
</dbReference>
<dbReference type="PROSITE" id="PS51219">
    <property type="entry name" value="DPCK"/>
    <property type="match status" value="1"/>
</dbReference>
<evidence type="ECO:0000256" key="5">
    <source>
        <dbReference type="HAMAP-Rule" id="MF_00376"/>
    </source>
</evidence>
<protein>
    <recommendedName>
        <fullName evidence="5 6">Dephospho-CoA kinase</fullName>
        <ecNumber evidence="5 6">2.7.1.24</ecNumber>
    </recommendedName>
    <alternativeName>
        <fullName evidence="5">Dephosphocoenzyme A kinase</fullName>
    </alternativeName>
</protein>
<dbReference type="EMBL" id="JADIMG010000045">
    <property type="protein sequence ID" value="MBO8459555.1"/>
    <property type="molecule type" value="Genomic_DNA"/>
</dbReference>
<dbReference type="GO" id="GO:0004140">
    <property type="term" value="F:dephospho-CoA kinase activity"/>
    <property type="evidence" value="ECO:0007669"/>
    <property type="project" value="UniProtKB-UniRule"/>
</dbReference>
<keyword evidence="3 5" id="KW-0067">ATP-binding</keyword>
<evidence type="ECO:0000256" key="3">
    <source>
        <dbReference type="ARBA" id="ARBA00022840"/>
    </source>
</evidence>
<dbReference type="InterPro" id="IPR001977">
    <property type="entry name" value="Depp_CoAkinase"/>
</dbReference>
<comment type="pathway">
    <text evidence="5">Cofactor biosynthesis; coenzyme A biosynthesis; CoA from (R)-pantothenate: step 5/5.</text>
</comment>
<dbReference type="HAMAP" id="MF_00376">
    <property type="entry name" value="Dephospho_CoA_kinase"/>
    <property type="match status" value="1"/>
</dbReference>
<keyword evidence="5 7" id="KW-0808">Transferase</keyword>
<accession>A0A9D9HT91</accession>